<evidence type="ECO:0000256" key="1">
    <source>
        <dbReference type="SAM" id="SignalP"/>
    </source>
</evidence>
<name>A0ABU3ECR2_9RHOB</name>
<accession>A0ABU3ECR2</accession>
<proteinExistence type="predicted"/>
<feature type="chain" id="PRO_5047376026" description="Outer membrane protein beta-barrel domain-containing protein" evidence="1">
    <location>
        <begin position="20"/>
        <end position="246"/>
    </location>
</feature>
<gene>
    <name evidence="2" type="ORF">RM190_09140</name>
</gene>
<reference evidence="3" key="1">
    <citation type="submission" date="2023-07" db="EMBL/GenBank/DDBJ databases">
        <title>Characterization of two Paracoccaceae strains isolated from Phycosphere and proposal of Xinfangfangia lacusdiani sp. nov.</title>
        <authorList>
            <person name="Deng Y."/>
            <person name="Zhang Y.Q."/>
        </authorList>
    </citation>
    <scope>NUCLEOTIDE SEQUENCE [LARGE SCALE GENOMIC DNA]</scope>
    <source>
        <strain evidence="3">CPCC 101403</strain>
    </source>
</reference>
<dbReference type="Proteomes" id="UP001251085">
    <property type="component" value="Unassembled WGS sequence"/>
</dbReference>
<evidence type="ECO:0000313" key="2">
    <source>
        <dbReference type="EMBL" id="MDT1062019.1"/>
    </source>
</evidence>
<protein>
    <recommendedName>
        <fullName evidence="4">Outer membrane protein beta-barrel domain-containing protein</fullName>
    </recommendedName>
</protein>
<comment type="caution">
    <text evidence="2">The sequence shown here is derived from an EMBL/GenBank/DDBJ whole genome shotgun (WGS) entry which is preliminary data.</text>
</comment>
<evidence type="ECO:0008006" key="4">
    <source>
        <dbReference type="Google" id="ProtNLM"/>
    </source>
</evidence>
<evidence type="ECO:0000313" key="3">
    <source>
        <dbReference type="Proteomes" id="UP001251085"/>
    </source>
</evidence>
<dbReference type="RefSeq" id="WP_311759117.1">
    <property type="nucleotide sequence ID" value="NZ_JAVRQI010000006.1"/>
</dbReference>
<dbReference type="Gene3D" id="2.40.160.20">
    <property type="match status" value="1"/>
</dbReference>
<dbReference type="EMBL" id="JAVRQI010000006">
    <property type="protein sequence ID" value="MDT1062019.1"/>
    <property type="molecule type" value="Genomic_DNA"/>
</dbReference>
<sequence>MKKIAILALCGMLPIPALAQDGGWDFSASIYAWVPGLGATVDTPFGELESKSTGGNVLDNLDMAFMGAFEARKDQWSVLLDLLYTKLSTSKDAPFGEVFSQANVQAEVTAFSGYGLYRSYESDHLIADIGLGLRAFKIDLGTEFESGDLGGDDHSFGGDRSWLLPLVAGRFIVPFNENWFGTAFFDYGQTRSDVSTWQGLVTVGYHFNERWSMQAGYRYMDVQQKIGGLDADLEFSGPVIGVTAHF</sequence>
<keyword evidence="1" id="KW-0732">Signal</keyword>
<dbReference type="SUPFAM" id="SSF56935">
    <property type="entry name" value="Porins"/>
    <property type="match status" value="1"/>
</dbReference>
<keyword evidence="3" id="KW-1185">Reference proteome</keyword>
<feature type="signal peptide" evidence="1">
    <location>
        <begin position="1"/>
        <end position="19"/>
    </location>
</feature>
<organism evidence="2 3">
    <name type="scientific">Paracoccus broussonetiae</name>
    <dbReference type="NCBI Taxonomy" id="3075834"/>
    <lineage>
        <taxon>Bacteria</taxon>
        <taxon>Pseudomonadati</taxon>
        <taxon>Pseudomonadota</taxon>
        <taxon>Alphaproteobacteria</taxon>
        <taxon>Rhodobacterales</taxon>
        <taxon>Paracoccaceae</taxon>
        <taxon>Paracoccus</taxon>
    </lineage>
</organism>